<organism evidence="6 7">
    <name type="scientific">Chitinimonas arctica</name>
    <dbReference type="NCBI Taxonomy" id="2594795"/>
    <lineage>
        <taxon>Bacteria</taxon>
        <taxon>Pseudomonadati</taxon>
        <taxon>Pseudomonadota</taxon>
        <taxon>Betaproteobacteria</taxon>
        <taxon>Neisseriales</taxon>
        <taxon>Chitinibacteraceae</taxon>
        <taxon>Chitinimonas</taxon>
    </lineage>
</organism>
<evidence type="ECO:0000256" key="4">
    <source>
        <dbReference type="SAM" id="Phobius"/>
    </source>
</evidence>
<keyword evidence="4" id="KW-0472">Membrane</keyword>
<gene>
    <name evidence="6" type="ORF">FNU76_15360</name>
</gene>
<keyword evidence="4" id="KW-0812">Transmembrane</keyword>
<reference evidence="7" key="1">
    <citation type="submission" date="2019-07" db="EMBL/GenBank/DDBJ databases">
        <title>Chitinimonas sp. nov., isolated from Ny-Alesund, arctica soil.</title>
        <authorList>
            <person name="Xu Q."/>
            <person name="Peng F."/>
        </authorList>
    </citation>
    <scope>NUCLEOTIDE SEQUENCE [LARGE SCALE GENOMIC DNA]</scope>
    <source>
        <strain evidence="7">R3-44</strain>
    </source>
</reference>
<keyword evidence="1" id="KW-0145">Chemotaxis</keyword>
<keyword evidence="7" id="KW-1185">Reference proteome</keyword>
<name>A0A516SHH8_9NEIS</name>
<dbReference type="Proteomes" id="UP000317550">
    <property type="component" value="Chromosome"/>
</dbReference>
<dbReference type="EMBL" id="CP041730">
    <property type="protein sequence ID" value="QDQ27616.1"/>
    <property type="molecule type" value="Genomic_DNA"/>
</dbReference>
<dbReference type="GO" id="GO:0006935">
    <property type="term" value="P:chemotaxis"/>
    <property type="evidence" value="ECO:0007669"/>
    <property type="project" value="UniProtKB-KW"/>
</dbReference>
<evidence type="ECO:0000256" key="3">
    <source>
        <dbReference type="PROSITE-ProRule" id="PRU00284"/>
    </source>
</evidence>
<evidence type="ECO:0000313" key="7">
    <source>
        <dbReference type="Proteomes" id="UP000317550"/>
    </source>
</evidence>
<evidence type="ECO:0000259" key="5">
    <source>
        <dbReference type="PROSITE" id="PS50111"/>
    </source>
</evidence>
<evidence type="ECO:0000256" key="2">
    <source>
        <dbReference type="ARBA" id="ARBA00029447"/>
    </source>
</evidence>
<feature type="domain" description="Methyl-accepting transducer" evidence="5">
    <location>
        <begin position="280"/>
        <end position="495"/>
    </location>
</feature>
<comment type="similarity">
    <text evidence="2">Belongs to the methyl-accepting chemotaxis (MCP) protein family.</text>
</comment>
<dbReference type="PANTHER" id="PTHR43531">
    <property type="entry name" value="PROTEIN ICFG"/>
    <property type="match status" value="1"/>
</dbReference>
<dbReference type="GO" id="GO:0005886">
    <property type="term" value="C:plasma membrane"/>
    <property type="evidence" value="ECO:0007669"/>
    <property type="project" value="TreeGrafter"/>
</dbReference>
<dbReference type="Gene3D" id="1.10.287.950">
    <property type="entry name" value="Methyl-accepting chemotaxis protein"/>
    <property type="match status" value="1"/>
</dbReference>
<dbReference type="SUPFAM" id="SSF58104">
    <property type="entry name" value="Methyl-accepting chemotaxis protein (MCP) signaling domain"/>
    <property type="match status" value="1"/>
</dbReference>
<dbReference type="RefSeq" id="WP_144279009.1">
    <property type="nucleotide sequence ID" value="NZ_CP041730.1"/>
</dbReference>
<evidence type="ECO:0000256" key="1">
    <source>
        <dbReference type="ARBA" id="ARBA00022500"/>
    </source>
</evidence>
<dbReference type="InterPro" id="IPR004089">
    <property type="entry name" value="MCPsignal_dom"/>
</dbReference>
<dbReference type="KEGG" id="cari:FNU76_15360"/>
<dbReference type="PROSITE" id="PS50111">
    <property type="entry name" value="CHEMOTAXIS_TRANSDUC_2"/>
    <property type="match status" value="1"/>
</dbReference>
<feature type="transmembrane region" description="Helical" evidence="4">
    <location>
        <begin position="199"/>
        <end position="219"/>
    </location>
</feature>
<accession>A0A516SHH8</accession>
<keyword evidence="3" id="KW-0807">Transducer</keyword>
<keyword evidence="4" id="KW-1133">Transmembrane helix</keyword>
<dbReference type="GO" id="GO:0007165">
    <property type="term" value="P:signal transduction"/>
    <property type="evidence" value="ECO:0007669"/>
    <property type="project" value="UniProtKB-KW"/>
</dbReference>
<dbReference type="AlphaFoldDB" id="A0A516SHH8"/>
<sequence length="514" mass="54754">MQRRSISFKSQFLLVLLVMATLALGLAGGAIWQMRQLSGQIDADLHNVGAATSRLLLLENTHVHFKIQVQEWKDILLRGNDPIKYDRYLAQFNREEASTRSGLSELAARLHQLGRDAGPVERLLSEHRRLGDRYRSELVGFDQADHASGQRIDAGIVGIDRPITQALIEMVADEEQRLATLQAQVRQGLASQANQARHLYIGIVLATLGLVSLLLAGIWRRLWRLLGGEPLEAVLVARRIAAGDLRGPIEATTAPPESLLQAMAEMHGRLTQLLTEIGQAAEQLANTAIQVSATSEIVGRSAGDQAAAIEESASVLDELGGNVRENDVQAQLAAGVALQTADAAQVGGDAVRKALATIRHIADKTGIINEIAYQTNLLALNAGIEAARAGQHGRGFAVVATEVRRLAEHSQQAASAIGKLANESVILAEQAGTVLNNIVPSIRHTAALVGGMAAGSSSQALSFEQGRLGLTQLAQMAAQSAATAEELVAIAQELSLRAAALQRQFGCFRLSGPA</sequence>
<proteinExistence type="inferred from homology"/>
<dbReference type="Pfam" id="PF00015">
    <property type="entry name" value="MCPsignal"/>
    <property type="match status" value="1"/>
</dbReference>
<dbReference type="InterPro" id="IPR004090">
    <property type="entry name" value="Chemotax_Me-accpt_rcpt"/>
</dbReference>
<dbReference type="PRINTS" id="PR00260">
    <property type="entry name" value="CHEMTRNSDUCR"/>
</dbReference>
<dbReference type="PANTHER" id="PTHR43531:SF11">
    <property type="entry name" value="METHYL-ACCEPTING CHEMOTAXIS PROTEIN 3"/>
    <property type="match status" value="1"/>
</dbReference>
<dbReference type="InterPro" id="IPR051310">
    <property type="entry name" value="MCP_chemotaxis"/>
</dbReference>
<dbReference type="SMART" id="SM00283">
    <property type="entry name" value="MA"/>
    <property type="match status" value="1"/>
</dbReference>
<protein>
    <submittedName>
        <fullName evidence="6">Methyl-accepting chemotaxis protein</fullName>
    </submittedName>
</protein>
<evidence type="ECO:0000313" key="6">
    <source>
        <dbReference type="EMBL" id="QDQ27616.1"/>
    </source>
</evidence>
<dbReference type="OrthoDB" id="1115140at2"/>
<dbReference type="GO" id="GO:0004888">
    <property type="term" value="F:transmembrane signaling receptor activity"/>
    <property type="evidence" value="ECO:0007669"/>
    <property type="project" value="InterPro"/>
</dbReference>